<dbReference type="AlphaFoldDB" id="A0A1G5VDU2"/>
<reference evidence="3 4" key="1">
    <citation type="submission" date="2016-10" db="EMBL/GenBank/DDBJ databases">
        <authorList>
            <person name="de Groot N.N."/>
        </authorList>
    </citation>
    <scope>NUCLEOTIDE SEQUENCE [LARGE SCALE GENOMIC DNA]</scope>
    <source>
        <strain evidence="3 4">DSM 15230</strain>
    </source>
</reference>
<protein>
    <submittedName>
        <fullName evidence="3">UDP-glucuronate 4-epimerase</fullName>
    </submittedName>
</protein>
<gene>
    <name evidence="3" type="ORF">SAMN02910343_00577</name>
</gene>
<sequence length="329" mass="37532">MTEKTVLVTGGAGFIGYHLTKKLLNDGYRIVSVDNMNDYYDPHLKEDRIRDIGNHGSSYVFIPVDIADKEALNQVFDQYQPDVVVNLAAQAGVRYSIDHPDSYIQSNIIGFYNILEACRHHPVEHLLFASSSSVYGTRKTAPFRTTDFVDHPISLYAATKKSDELMAYTYSHLYGIPATGLRFFTVYGPFGRPDMAYFKFANKMVKGETIQVYNHGEMLRDFTYVDDIVEGISRMIVCPPDENEDGDRYKIYNIGNSHPVKLMDFISILEKAIGTEAKKEFLPMQPGDVYQTYADVSELEKDFDFKPKTTLEEGLTRFAAWFKAYYHLS</sequence>
<dbReference type="InterPro" id="IPR001509">
    <property type="entry name" value="Epimerase_deHydtase"/>
</dbReference>
<feature type="domain" description="NAD-dependent epimerase/dehydratase" evidence="2">
    <location>
        <begin position="6"/>
        <end position="255"/>
    </location>
</feature>
<dbReference type="OrthoDB" id="9811743at2"/>
<dbReference type="SUPFAM" id="SSF51735">
    <property type="entry name" value="NAD(P)-binding Rossmann-fold domains"/>
    <property type="match status" value="1"/>
</dbReference>
<dbReference type="EMBL" id="FMXA01000006">
    <property type="protein sequence ID" value="SDA44019.1"/>
    <property type="molecule type" value="Genomic_DNA"/>
</dbReference>
<organism evidence="3 4">
    <name type="scientific">Allisonella histaminiformans</name>
    <dbReference type="NCBI Taxonomy" id="209880"/>
    <lineage>
        <taxon>Bacteria</taxon>
        <taxon>Bacillati</taxon>
        <taxon>Bacillota</taxon>
        <taxon>Negativicutes</taxon>
        <taxon>Veillonellales</taxon>
        <taxon>Veillonellaceae</taxon>
        <taxon>Allisonella</taxon>
    </lineage>
</organism>
<evidence type="ECO:0000313" key="4">
    <source>
        <dbReference type="Proteomes" id="UP000199689"/>
    </source>
</evidence>
<keyword evidence="4" id="KW-1185">Reference proteome</keyword>
<dbReference type="Proteomes" id="UP000199689">
    <property type="component" value="Unassembled WGS sequence"/>
</dbReference>
<name>A0A1G5VDU2_9FIRM</name>
<dbReference type="Pfam" id="PF01370">
    <property type="entry name" value="Epimerase"/>
    <property type="match status" value="1"/>
</dbReference>
<evidence type="ECO:0000256" key="1">
    <source>
        <dbReference type="ARBA" id="ARBA00023027"/>
    </source>
</evidence>
<dbReference type="PRINTS" id="PR01713">
    <property type="entry name" value="NUCEPIMERASE"/>
</dbReference>
<dbReference type="PANTHER" id="PTHR43574">
    <property type="entry name" value="EPIMERASE-RELATED"/>
    <property type="match status" value="1"/>
</dbReference>
<evidence type="ECO:0000313" key="3">
    <source>
        <dbReference type="EMBL" id="SDA44019.1"/>
    </source>
</evidence>
<evidence type="ECO:0000259" key="2">
    <source>
        <dbReference type="Pfam" id="PF01370"/>
    </source>
</evidence>
<dbReference type="InterPro" id="IPR036291">
    <property type="entry name" value="NAD(P)-bd_dom_sf"/>
</dbReference>
<accession>A0A1G5VDU2</accession>
<dbReference type="STRING" id="209880.SAMN02910343_00577"/>
<keyword evidence="1" id="KW-0520">NAD</keyword>
<proteinExistence type="predicted"/>
<dbReference type="Gene3D" id="3.40.50.720">
    <property type="entry name" value="NAD(P)-binding Rossmann-like Domain"/>
    <property type="match status" value="1"/>
</dbReference>